<dbReference type="EMBL" id="JAELVF020000001">
    <property type="protein sequence ID" value="MBU7597671.1"/>
    <property type="molecule type" value="Genomic_DNA"/>
</dbReference>
<dbReference type="PANTHER" id="PTHR42718">
    <property type="entry name" value="MAJOR FACILITATOR SUPERFAMILY MULTIDRUG TRANSPORTER MFSC"/>
    <property type="match status" value="1"/>
</dbReference>
<evidence type="ECO:0000256" key="6">
    <source>
        <dbReference type="SAM" id="MobiDB-lite"/>
    </source>
</evidence>
<feature type="compositionally biased region" description="Low complexity" evidence="6">
    <location>
        <begin position="544"/>
        <end position="561"/>
    </location>
</feature>
<evidence type="ECO:0000256" key="1">
    <source>
        <dbReference type="ARBA" id="ARBA00004651"/>
    </source>
</evidence>
<dbReference type="GO" id="GO:0046677">
    <property type="term" value="P:response to antibiotic"/>
    <property type="evidence" value="ECO:0007669"/>
    <property type="project" value="UniProtKB-KW"/>
</dbReference>
<comment type="caution">
    <text evidence="9">The sequence shown here is derived from an EMBL/GenBank/DDBJ whole genome shotgun (WGS) entry which is preliminary data.</text>
</comment>
<feature type="transmembrane region" description="Helical" evidence="7">
    <location>
        <begin position="148"/>
        <end position="169"/>
    </location>
</feature>
<gene>
    <name evidence="9" type="ORF">JGS22_008575</name>
</gene>
<name>A0A949JD36_9ACTN</name>
<feature type="transmembrane region" description="Helical" evidence="7">
    <location>
        <begin position="21"/>
        <end position="41"/>
    </location>
</feature>
<dbReference type="InterPro" id="IPR020846">
    <property type="entry name" value="MFS_dom"/>
</dbReference>
<keyword evidence="4 7" id="KW-0472">Membrane</keyword>
<feature type="transmembrane region" description="Helical" evidence="7">
    <location>
        <begin position="277"/>
        <end position="297"/>
    </location>
</feature>
<accession>A0A949JD36</accession>
<dbReference type="RefSeq" id="WP_211040796.1">
    <property type="nucleotide sequence ID" value="NZ_JAELVF020000001.1"/>
</dbReference>
<evidence type="ECO:0000256" key="2">
    <source>
        <dbReference type="ARBA" id="ARBA00022692"/>
    </source>
</evidence>
<dbReference type="Gene3D" id="1.20.1720.10">
    <property type="entry name" value="Multidrug resistance protein D"/>
    <property type="match status" value="2"/>
</dbReference>
<feature type="transmembrane region" description="Helical" evidence="7">
    <location>
        <begin position="61"/>
        <end position="78"/>
    </location>
</feature>
<evidence type="ECO:0000256" key="4">
    <source>
        <dbReference type="ARBA" id="ARBA00023136"/>
    </source>
</evidence>
<dbReference type="InterPro" id="IPR011701">
    <property type="entry name" value="MFS"/>
</dbReference>
<feature type="domain" description="Major facilitator superfamily (MFS) profile" evidence="8">
    <location>
        <begin position="23"/>
        <end position="494"/>
    </location>
</feature>
<evidence type="ECO:0000313" key="9">
    <source>
        <dbReference type="EMBL" id="MBU7597671.1"/>
    </source>
</evidence>
<dbReference type="CDD" id="cd17321">
    <property type="entry name" value="MFS_MMR_MDR_like"/>
    <property type="match status" value="1"/>
</dbReference>
<dbReference type="Pfam" id="PF07690">
    <property type="entry name" value="MFS_1"/>
    <property type="match status" value="1"/>
</dbReference>
<feature type="transmembrane region" description="Helical" evidence="7">
    <location>
        <begin position="317"/>
        <end position="336"/>
    </location>
</feature>
<feature type="transmembrane region" description="Helical" evidence="7">
    <location>
        <begin position="210"/>
        <end position="228"/>
    </location>
</feature>
<evidence type="ECO:0000259" key="8">
    <source>
        <dbReference type="PROSITE" id="PS50850"/>
    </source>
</evidence>
<evidence type="ECO:0000256" key="7">
    <source>
        <dbReference type="SAM" id="Phobius"/>
    </source>
</evidence>
<dbReference type="PROSITE" id="PS00216">
    <property type="entry name" value="SUGAR_TRANSPORT_1"/>
    <property type="match status" value="1"/>
</dbReference>
<feature type="transmembrane region" description="Helical" evidence="7">
    <location>
        <begin position="90"/>
        <end position="108"/>
    </location>
</feature>
<dbReference type="PANTHER" id="PTHR42718:SF42">
    <property type="entry name" value="EXPORT PROTEIN"/>
    <property type="match status" value="1"/>
</dbReference>
<protein>
    <submittedName>
        <fullName evidence="9">MFS transporter</fullName>
    </submittedName>
</protein>
<feature type="compositionally biased region" description="Gly residues" evidence="6">
    <location>
        <begin position="562"/>
        <end position="572"/>
    </location>
</feature>
<feature type="transmembrane region" description="Helical" evidence="7">
    <location>
        <begin position="175"/>
        <end position="198"/>
    </location>
</feature>
<evidence type="ECO:0000256" key="3">
    <source>
        <dbReference type="ARBA" id="ARBA00022989"/>
    </source>
</evidence>
<organism evidence="9 10">
    <name type="scientific">Streptomyces tardus</name>
    <dbReference type="NCBI Taxonomy" id="2780544"/>
    <lineage>
        <taxon>Bacteria</taxon>
        <taxon>Bacillati</taxon>
        <taxon>Actinomycetota</taxon>
        <taxon>Actinomycetes</taxon>
        <taxon>Kitasatosporales</taxon>
        <taxon>Streptomycetaceae</taxon>
        <taxon>Streptomyces</taxon>
    </lineage>
</organism>
<feature type="transmembrane region" description="Helical" evidence="7">
    <location>
        <begin position="240"/>
        <end position="257"/>
    </location>
</feature>
<reference evidence="9" key="1">
    <citation type="submission" date="2021-06" db="EMBL/GenBank/DDBJ databases">
        <title>Sequencing of actinobacteria type strains.</title>
        <authorList>
            <person name="Nguyen G.-S."/>
            <person name="Wentzel A."/>
        </authorList>
    </citation>
    <scope>NUCLEOTIDE SEQUENCE</scope>
    <source>
        <strain evidence="9">P38-E01</strain>
    </source>
</reference>
<dbReference type="InterPro" id="IPR005829">
    <property type="entry name" value="Sugar_transporter_CS"/>
</dbReference>
<keyword evidence="5" id="KW-0046">Antibiotic resistance</keyword>
<dbReference type="Proteomes" id="UP000694501">
    <property type="component" value="Unassembled WGS sequence"/>
</dbReference>
<feature type="transmembrane region" description="Helical" evidence="7">
    <location>
        <begin position="369"/>
        <end position="392"/>
    </location>
</feature>
<proteinExistence type="predicted"/>
<dbReference type="PROSITE" id="PS50850">
    <property type="entry name" value="MFS"/>
    <property type="match status" value="1"/>
</dbReference>
<dbReference type="GO" id="GO:0022857">
    <property type="term" value="F:transmembrane transporter activity"/>
    <property type="evidence" value="ECO:0007669"/>
    <property type="project" value="InterPro"/>
</dbReference>
<feature type="transmembrane region" description="Helical" evidence="7">
    <location>
        <begin position="473"/>
        <end position="490"/>
    </location>
</feature>
<feature type="region of interest" description="Disordered" evidence="6">
    <location>
        <begin position="530"/>
        <end position="611"/>
    </location>
</feature>
<keyword evidence="2 7" id="KW-0812">Transmembrane</keyword>
<sequence length="611" mass="60855">MAAPATAPADASSTRGHPRRWIILAVICLTQFAVIVDNTILNVAIPTLGAELDASTADIQWVINAYALVQAGLLLLAGNTADRVGRKKMLLTGLAIFGAASLCAALSQSAGQLIAARAAMGVGGALLVTTTLAVVVQIFDDRERVRAIGIWSSVLSLGFALGPLVGGFLLDHYWWGSLFLINVPVVAVGLYAVARLVPESRNPAGEAPDPLGAVLSVVGMTTIVYAIIAGPEHGWSSPQVLVPALVGVVVMAGFALWELRAPSPMLDMHFFRNQRFVGAVAGGLLVAFGMAGSLYLLTQHLQFVLGHSPLEAGLRMAPMALTVIVVNFGGGGAKAVQRLGTPLTVLLGMGLLSGGLVAVSAFGDSAPTLTAGLVLMGAGVGFAMPTMANALMSSIPPAKAGVGAGVNGTLAEFGHGLGVAVLGAVLSSRFVALLPAGAAGAGSLTAALDGARTEAEAAAVLDAFDSGVGTSQLVGAAAVLAGGIVAWALLRRAEATAAADAVGDAVGDADVSACVEADADAVAGGGGLGGDAARDAAPVGPDGAGPREPGSSGSGSRESGSAGSGSGVGGKDGPWHRYPSAAEPRSGRTAADPYAERPRPSVPPAEEPRGR</sequence>
<keyword evidence="10" id="KW-1185">Reference proteome</keyword>
<evidence type="ECO:0000313" key="10">
    <source>
        <dbReference type="Proteomes" id="UP000694501"/>
    </source>
</evidence>
<dbReference type="SUPFAM" id="SSF103473">
    <property type="entry name" value="MFS general substrate transporter"/>
    <property type="match status" value="1"/>
</dbReference>
<dbReference type="PRINTS" id="PR01036">
    <property type="entry name" value="TCRTETB"/>
</dbReference>
<comment type="subcellular location">
    <subcellularLocation>
        <location evidence="1">Cell membrane</location>
        <topology evidence="1">Multi-pass membrane protein</topology>
    </subcellularLocation>
</comment>
<feature type="transmembrane region" description="Helical" evidence="7">
    <location>
        <begin position="343"/>
        <end position="363"/>
    </location>
</feature>
<feature type="transmembrane region" description="Helical" evidence="7">
    <location>
        <begin position="404"/>
        <end position="426"/>
    </location>
</feature>
<dbReference type="InterPro" id="IPR036259">
    <property type="entry name" value="MFS_trans_sf"/>
</dbReference>
<dbReference type="GO" id="GO:0005886">
    <property type="term" value="C:plasma membrane"/>
    <property type="evidence" value="ECO:0007669"/>
    <property type="project" value="UniProtKB-SubCell"/>
</dbReference>
<evidence type="ECO:0000256" key="5">
    <source>
        <dbReference type="ARBA" id="ARBA00023251"/>
    </source>
</evidence>
<keyword evidence="3 7" id="KW-1133">Transmembrane helix</keyword>
<dbReference type="AlphaFoldDB" id="A0A949JD36"/>
<feature type="transmembrane region" description="Helical" evidence="7">
    <location>
        <begin position="114"/>
        <end position="136"/>
    </location>
</feature>